<evidence type="ECO:0000313" key="3">
    <source>
        <dbReference type="EMBL" id="KAJ7197926.1"/>
    </source>
</evidence>
<dbReference type="Proteomes" id="UP001219525">
    <property type="component" value="Unassembled WGS sequence"/>
</dbReference>
<keyword evidence="4" id="KW-1185">Reference proteome</keyword>
<keyword evidence="2" id="KW-0732">Signal</keyword>
<name>A0AAD6UYR4_9AGAR</name>
<dbReference type="AlphaFoldDB" id="A0AAD6UYR4"/>
<feature type="compositionally biased region" description="Low complexity" evidence="1">
    <location>
        <begin position="24"/>
        <end position="46"/>
    </location>
</feature>
<feature type="region of interest" description="Disordered" evidence="1">
    <location>
        <begin position="24"/>
        <end position="110"/>
    </location>
</feature>
<reference evidence="3" key="1">
    <citation type="submission" date="2023-03" db="EMBL/GenBank/DDBJ databases">
        <title>Massive genome expansion in bonnet fungi (Mycena s.s.) driven by repeated elements and novel gene families across ecological guilds.</title>
        <authorList>
            <consortium name="Lawrence Berkeley National Laboratory"/>
            <person name="Harder C.B."/>
            <person name="Miyauchi S."/>
            <person name="Viragh M."/>
            <person name="Kuo A."/>
            <person name="Thoen E."/>
            <person name="Andreopoulos B."/>
            <person name="Lu D."/>
            <person name="Skrede I."/>
            <person name="Drula E."/>
            <person name="Henrissat B."/>
            <person name="Morin E."/>
            <person name="Kohler A."/>
            <person name="Barry K."/>
            <person name="LaButti K."/>
            <person name="Morin E."/>
            <person name="Salamov A."/>
            <person name="Lipzen A."/>
            <person name="Mereny Z."/>
            <person name="Hegedus B."/>
            <person name="Baldrian P."/>
            <person name="Stursova M."/>
            <person name="Weitz H."/>
            <person name="Taylor A."/>
            <person name="Grigoriev I.V."/>
            <person name="Nagy L.G."/>
            <person name="Martin F."/>
            <person name="Kauserud H."/>
        </authorList>
    </citation>
    <scope>NUCLEOTIDE SEQUENCE</scope>
    <source>
        <strain evidence="3">9144</strain>
    </source>
</reference>
<proteinExistence type="predicted"/>
<evidence type="ECO:0000256" key="2">
    <source>
        <dbReference type="SAM" id="SignalP"/>
    </source>
</evidence>
<evidence type="ECO:0000256" key="1">
    <source>
        <dbReference type="SAM" id="MobiDB-lite"/>
    </source>
</evidence>
<feature type="compositionally biased region" description="Polar residues" evidence="1">
    <location>
        <begin position="71"/>
        <end position="81"/>
    </location>
</feature>
<feature type="signal peptide" evidence="2">
    <location>
        <begin position="1"/>
        <end position="21"/>
    </location>
</feature>
<protein>
    <submittedName>
        <fullName evidence="3">Uncharacterized protein</fullName>
    </submittedName>
</protein>
<comment type="caution">
    <text evidence="3">The sequence shown here is derived from an EMBL/GenBank/DDBJ whole genome shotgun (WGS) entry which is preliminary data.</text>
</comment>
<evidence type="ECO:0000313" key="4">
    <source>
        <dbReference type="Proteomes" id="UP001219525"/>
    </source>
</evidence>
<organism evidence="3 4">
    <name type="scientific">Mycena pura</name>
    <dbReference type="NCBI Taxonomy" id="153505"/>
    <lineage>
        <taxon>Eukaryota</taxon>
        <taxon>Fungi</taxon>
        <taxon>Dikarya</taxon>
        <taxon>Basidiomycota</taxon>
        <taxon>Agaricomycotina</taxon>
        <taxon>Agaricomycetes</taxon>
        <taxon>Agaricomycetidae</taxon>
        <taxon>Agaricales</taxon>
        <taxon>Marasmiineae</taxon>
        <taxon>Mycenaceae</taxon>
        <taxon>Mycena</taxon>
    </lineage>
</organism>
<sequence>MQLGFLPLAFVFAFAFISASAAPLPAPPGSSGKEQAPANPAAGAQGHDASNPGPAPATNPHPTAAAPPSKAQPTDVFTTINPSAHPQAPPEPIPAPRVEESKPKGPAGGHGCISEVTDGIYAGRSVMRLGCVASSARPPRRLRLLKSVGGPKETALAGNTASRVNVGNLGTNGATVYLDEFGTVMLETGLKKQDWPVVDQFHLFRSRCDGWVQQYEDEVLCDFDALQAPARAPRRLRLLKILDRRETALAGNTALRVNVGNLGTNGATVYLDEFGTVMLETGLKKQDWPVVDQFYLFRSAGYNGQVRVYRTVPQLNARSSWLAGTKEHAIPDAEPTEPSEICTWIGLQGVILVWRHMYHLKLCHWQGDMRSVEVVALETR</sequence>
<feature type="chain" id="PRO_5042098722" evidence="2">
    <location>
        <begin position="22"/>
        <end position="380"/>
    </location>
</feature>
<gene>
    <name evidence="3" type="ORF">GGX14DRAFT_545364</name>
</gene>
<accession>A0AAD6UYR4</accession>
<dbReference type="EMBL" id="JARJCW010000075">
    <property type="protein sequence ID" value="KAJ7197926.1"/>
    <property type="molecule type" value="Genomic_DNA"/>
</dbReference>